<reference evidence="1" key="1">
    <citation type="submission" date="2021-06" db="EMBL/GenBank/DDBJ databases">
        <authorList>
            <person name="Kallberg Y."/>
            <person name="Tangrot J."/>
            <person name="Rosling A."/>
        </authorList>
    </citation>
    <scope>NUCLEOTIDE SEQUENCE</scope>
    <source>
        <strain evidence="1">FL130A</strain>
    </source>
</reference>
<dbReference type="Gene3D" id="1.10.510.10">
    <property type="entry name" value="Transferase(Phosphotransferase) domain 1"/>
    <property type="match status" value="1"/>
</dbReference>
<keyword evidence="2" id="KW-1185">Reference proteome</keyword>
<organism evidence="1 2">
    <name type="scientific">Ambispora leptoticha</name>
    <dbReference type="NCBI Taxonomy" id="144679"/>
    <lineage>
        <taxon>Eukaryota</taxon>
        <taxon>Fungi</taxon>
        <taxon>Fungi incertae sedis</taxon>
        <taxon>Mucoromycota</taxon>
        <taxon>Glomeromycotina</taxon>
        <taxon>Glomeromycetes</taxon>
        <taxon>Archaeosporales</taxon>
        <taxon>Ambisporaceae</taxon>
        <taxon>Ambispora</taxon>
    </lineage>
</organism>
<evidence type="ECO:0000313" key="2">
    <source>
        <dbReference type="Proteomes" id="UP000789508"/>
    </source>
</evidence>
<accession>A0A9N8V6H4</accession>
<dbReference type="AlphaFoldDB" id="A0A9N8V6H4"/>
<protein>
    <submittedName>
        <fullName evidence="1">5764_t:CDS:1</fullName>
    </submittedName>
</protein>
<dbReference type="Proteomes" id="UP000789508">
    <property type="component" value="Unassembled WGS sequence"/>
</dbReference>
<sequence length="256" mass="30077">MTAAWNHQYLLRPKIKEISTTLNELHDEYQCMPREDTLMSYEMNRNGSVNNHYNNNNDDDEHLMEITYDTSTLPSWREAVQLHDDKQYARAFPIFEEYAKGGDHVNEAKYLVGLYIYQNYDDKIPNDEQKAFTITNDYHIRQTIISGARPDPIPSDTPKTYIEIMTAAWDPQQSHRPKSMNIFNTLNRLHSQYKNISAAKALELHDKKMFDKAFPIFEECPKDLELAEKYLKEAKSLGHKDAMTRLKKLKHPQFND</sequence>
<gene>
    <name evidence="1" type="ORF">ALEPTO_LOCUS131</name>
</gene>
<dbReference type="OrthoDB" id="2314769at2759"/>
<comment type="caution">
    <text evidence="1">The sequence shown here is derived from an EMBL/GenBank/DDBJ whole genome shotgun (WGS) entry which is preliminary data.</text>
</comment>
<name>A0A9N8V6H4_9GLOM</name>
<dbReference type="EMBL" id="CAJVPS010000006">
    <property type="protein sequence ID" value="CAG8438927.1"/>
    <property type="molecule type" value="Genomic_DNA"/>
</dbReference>
<proteinExistence type="predicted"/>
<evidence type="ECO:0000313" key="1">
    <source>
        <dbReference type="EMBL" id="CAG8438927.1"/>
    </source>
</evidence>